<evidence type="ECO:0000313" key="4">
    <source>
        <dbReference type="Proteomes" id="UP001595765"/>
    </source>
</evidence>
<dbReference type="RefSeq" id="WP_386435190.1">
    <property type="nucleotide sequence ID" value="NZ_JBHSBB010000026.1"/>
</dbReference>
<dbReference type="Pfam" id="PF13472">
    <property type="entry name" value="Lipase_GDSL_2"/>
    <property type="match status" value="1"/>
</dbReference>
<sequence length="378" mass="39677">MRIRTFRFATAALGTALGAVAASLFALPQPAALAAIPGESNGGVRVMPLGDSITDGYTPYPGGYRVNLWQRLAAGGYKVDFVGSQTNGPAALGDHDHEGHPGWRIDQLDANIVSWLNSTDPRTILLHIGTNDINQDYDVANAPARLSKLIDDILRTKPNVQLFVAQIITEQGEPHATMVNTYNAAIPGIVAAKGSHVHLVNMHAALTEADLADGVHPLQEGYDKMAPVWYNALASVPASLQPLPAGGTTVVSLRAHADNQYVTAENAGAAALIANRAAIGLWETFDEIDLGGGQVALRAHANNKYVTAPNNGTGSLVASSTGIGPAETFDLIHDPDGAVSLRAHADNQYVTAENAGAAALIANRAAIGPWEEFDQIND</sequence>
<feature type="chain" id="PRO_5046398742" evidence="1">
    <location>
        <begin position="35"/>
        <end position="378"/>
    </location>
</feature>
<comment type="caution">
    <text evidence="3">The sequence shown here is derived from an EMBL/GenBank/DDBJ whole genome shotgun (WGS) entry which is preliminary data.</text>
</comment>
<feature type="domain" description="SGNH hydrolase-type esterase" evidence="2">
    <location>
        <begin position="49"/>
        <end position="223"/>
    </location>
</feature>
<dbReference type="Gene3D" id="2.80.10.50">
    <property type="match status" value="1"/>
</dbReference>
<evidence type="ECO:0000259" key="2">
    <source>
        <dbReference type="Pfam" id="PF13472"/>
    </source>
</evidence>
<proteinExistence type="predicted"/>
<dbReference type="InterPro" id="IPR051532">
    <property type="entry name" value="Ester_Hydrolysis_Enzymes"/>
</dbReference>
<dbReference type="SUPFAM" id="SSF52266">
    <property type="entry name" value="SGNH hydrolase"/>
    <property type="match status" value="1"/>
</dbReference>
<gene>
    <name evidence="3" type="ORF">ACFO3J_28400</name>
</gene>
<dbReference type="InterPro" id="IPR036514">
    <property type="entry name" value="SGNH_hydro_sf"/>
</dbReference>
<evidence type="ECO:0000313" key="3">
    <source>
        <dbReference type="EMBL" id="MFC4035361.1"/>
    </source>
</evidence>
<dbReference type="CDD" id="cd01833">
    <property type="entry name" value="XynB_like"/>
    <property type="match status" value="1"/>
</dbReference>
<dbReference type="CDD" id="cd00257">
    <property type="entry name" value="beta-trefoil_FSCN-like"/>
    <property type="match status" value="1"/>
</dbReference>
<feature type="signal peptide" evidence="1">
    <location>
        <begin position="1"/>
        <end position="34"/>
    </location>
</feature>
<dbReference type="Proteomes" id="UP001595765">
    <property type="component" value="Unassembled WGS sequence"/>
</dbReference>
<name>A0ABV8HUH3_9ACTN</name>
<evidence type="ECO:0000256" key="1">
    <source>
        <dbReference type="SAM" id="SignalP"/>
    </source>
</evidence>
<dbReference type="InterPro" id="IPR013830">
    <property type="entry name" value="SGNH_hydro"/>
</dbReference>
<organism evidence="3 4">
    <name type="scientific">Streptomyces polygonati</name>
    <dbReference type="NCBI Taxonomy" id="1617087"/>
    <lineage>
        <taxon>Bacteria</taxon>
        <taxon>Bacillati</taxon>
        <taxon>Actinomycetota</taxon>
        <taxon>Actinomycetes</taxon>
        <taxon>Kitasatosporales</taxon>
        <taxon>Streptomycetaceae</taxon>
        <taxon>Streptomyces</taxon>
    </lineage>
</organism>
<keyword evidence="1" id="KW-0732">Signal</keyword>
<dbReference type="PANTHER" id="PTHR30383:SF5">
    <property type="entry name" value="SGNH HYDROLASE-TYPE ESTERASE DOMAIN-CONTAINING PROTEIN"/>
    <property type="match status" value="1"/>
</dbReference>
<dbReference type="InterPro" id="IPR008999">
    <property type="entry name" value="Actin-crosslinking"/>
</dbReference>
<dbReference type="SUPFAM" id="SSF50405">
    <property type="entry name" value="Actin-crosslinking proteins"/>
    <property type="match status" value="1"/>
</dbReference>
<protein>
    <submittedName>
        <fullName evidence="3">GDSL-type esterase/lipase family protein</fullName>
    </submittedName>
</protein>
<dbReference type="Gene3D" id="3.40.50.1110">
    <property type="entry name" value="SGNH hydrolase"/>
    <property type="match status" value="1"/>
</dbReference>
<keyword evidence="4" id="KW-1185">Reference proteome</keyword>
<reference evidence="4" key="1">
    <citation type="journal article" date="2019" name="Int. J. Syst. Evol. Microbiol.">
        <title>The Global Catalogue of Microorganisms (GCM) 10K type strain sequencing project: providing services to taxonomists for standard genome sequencing and annotation.</title>
        <authorList>
            <consortium name="The Broad Institute Genomics Platform"/>
            <consortium name="The Broad Institute Genome Sequencing Center for Infectious Disease"/>
            <person name="Wu L."/>
            <person name="Ma J."/>
        </authorList>
    </citation>
    <scope>NUCLEOTIDE SEQUENCE [LARGE SCALE GENOMIC DNA]</scope>
    <source>
        <strain evidence="4">CGMCC 4.7237</strain>
    </source>
</reference>
<dbReference type="PANTHER" id="PTHR30383">
    <property type="entry name" value="THIOESTERASE 1/PROTEASE 1/LYSOPHOSPHOLIPASE L1"/>
    <property type="match status" value="1"/>
</dbReference>
<dbReference type="EMBL" id="JBHSBB010000026">
    <property type="protein sequence ID" value="MFC4035361.1"/>
    <property type="molecule type" value="Genomic_DNA"/>
</dbReference>
<accession>A0ABV8HUH3</accession>